<dbReference type="AlphaFoldDB" id="A0A1H3M650"/>
<dbReference type="EMBL" id="FNPR01000003">
    <property type="protein sequence ID" value="SDY71689.1"/>
    <property type="molecule type" value="Genomic_DNA"/>
</dbReference>
<reference evidence="3 4" key="1">
    <citation type="submission" date="2016-10" db="EMBL/GenBank/DDBJ databases">
        <authorList>
            <person name="de Groot N.N."/>
        </authorList>
    </citation>
    <scope>NUCLEOTIDE SEQUENCE [LARGE SCALE GENOMIC DNA]</scope>
    <source>
        <strain evidence="3 4">DSM 24677</strain>
    </source>
</reference>
<sequence>MGPFRRRLSLTLLISVMASPALAEVCYKERPDWDGIPVTLESEALALFLSPAGLFLLGALAVAVLFRHAMGTAIVALLWSFFISFIVWPDPTGLRGARISEGCEAQPTLFIVASAALCLAAVLYAHRGEKRL</sequence>
<evidence type="ECO:0000256" key="1">
    <source>
        <dbReference type="SAM" id="Phobius"/>
    </source>
</evidence>
<accession>A0A1H3M650</accession>
<feature type="chain" id="PRO_5011439105" evidence="2">
    <location>
        <begin position="24"/>
        <end position="132"/>
    </location>
</feature>
<organism evidence="3 4">
    <name type="scientific">Lentibacter algarum</name>
    <dbReference type="NCBI Taxonomy" id="576131"/>
    <lineage>
        <taxon>Bacteria</taxon>
        <taxon>Pseudomonadati</taxon>
        <taxon>Pseudomonadota</taxon>
        <taxon>Alphaproteobacteria</taxon>
        <taxon>Rhodobacterales</taxon>
        <taxon>Roseobacteraceae</taxon>
        <taxon>Lentibacter</taxon>
    </lineage>
</organism>
<feature type="transmembrane region" description="Helical" evidence="1">
    <location>
        <begin position="109"/>
        <end position="126"/>
    </location>
</feature>
<evidence type="ECO:0000313" key="3">
    <source>
        <dbReference type="EMBL" id="SDY71689.1"/>
    </source>
</evidence>
<gene>
    <name evidence="3" type="ORF">SAMN05444486_103382</name>
</gene>
<protein>
    <submittedName>
        <fullName evidence="3">Uncharacterized protein</fullName>
    </submittedName>
</protein>
<dbReference type="OrthoDB" id="8419758at2"/>
<evidence type="ECO:0000313" key="4">
    <source>
        <dbReference type="Proteomes" id="UP000199026"/>
    </source>
</evidence>
<keyword evidence="4" id="KW-1185">Reference proteome</keyword>
<feature type="signal peptide" evidence="2">
    <location>
        <begin position="1"/>
        <end position="23"/>
    </location>
</feature>
<dbReference type="STRING" id="576131.SAMN05444486_103382"/>
<keyword evidence="2" id="KW-0732">Signal</keyword>
<keyword evidence="1" id="KW-0812">Transmembrane</keyword>
<name>A0A1H3M650_9RHOB</name>
<keyword evidence="1" id="KW-1133">Transmembrane helix</keyword>
<dbReference type="RefSeq" id="WP_143037439.1">
    <property type="nucleotide sequence ID" value="NZ_CALJFH010000027.1"/>
</dbReference>
<evidence type="ECO:0000256" key="2">
    <source>
        <dbReference type="SAM" id="SignalP"/>
    </source>
</evidence>
<feature type="transmembrane region" description="Helical" evidence="1">
    <location>
        <begin position="47"/>
        <end position="66"/>
    </location>
</feature>
<dbReference type="GeneID" id="78125331"/>
<proteinExistence type="predicted"/>
<dbReference type="Proteomes" id="UP000199026">
    <property type="component" value="Unassembled WGS sequence"/>
</dbReference>
<feature type="transmembrane region" description="Helical" evidence="1">
    <location>
        <begin position="73"/>
        <end position="89"/>
    </location>
</feature>
<keyword evidence="1" id="KW-0472">Membrane</keyword>